<organism evidence="1 2">
    <name type="scientific">Puccinia graminis f. sp. tritici</name>
    <dbReference type="NCBI Taxonomy" id="56615"/>
    <lineage>
        <taxon>Eukaryota</taxon>
        <taxon>Fungi</taxon>
        <taxon>Dikarya</taxon>
        <taxon>Basidiomycota</taxon>
        <taxon>Pucciniomycotina</taxon>
        <taxon>Pucciniomycetes</taxon>
        <taxon>Pucciniales</taxon>
        <taxon>Pucciniaceae</taxon>
        <taxon>Puccinia</taxon>
    </lineage>
</organism>
<dbReference type="Proteomes" id="UP000324748">
    <property type="component" value="Unassembled WGS sequence"/>
</dbReference>
<sequence length="258" mass="27615">MPLRIFTWAGGRPGGLTISNFHHHLKKSIGGAGVGPSRPAPVLEQLHGGRGTSCRAGSWNRRNSADPWNRRDQLCKSSVRTDFVVGSTNRAFLCRRFHELPSKPIGLSLLTKNNPEPISTGRYDFKRGKPTTSPCGLVVEVPPRPASPSGHPGSTPTGFLFEAPAVSATAALPKLTSAPRGNFGGVPWMGGWSPRKTVDRQELVRPAAVVTRGIHRKNRCPTTSNCARGVGSLSAPGGCLPSPKHILHFSNDEEEGLD</sequence>
<name>A0A5B0R329_PUCGR</name>
<comment type="caution">
    <text evidence="1">The sequence shown here is derived from an EMBL/GenBank/DDBJ whole genome shotgun (WGS) entry which is preliminary data.</text>
</comment>
<dbReference type="AlphaFoldDB" id="A0A5B0R329"/>
<accession>A0A5B0R329</accession>
<evidence type="ECO:0000313" key="2">
    <source>
        <dbReference type="Proteomes" id="UP000324748"/>
    </source>
</evidence>
<dbReference type="EMBL" id="VSWC01000001">
    <property type="protein sequence ID" value="KAA1119926.1"/>
    <property type="molecule type" value="Genomic_DNA"/>
</dbReference>
<protein>
    <submittedName>
        <fullName evidence="1">Uncharacterized protein</fullName>
    </submittedName>
</protein>
<proteinExistence type="predicted"/>
<dbReference type="OrthoDB" id="10442697at2759"/>
<keyword evidence="2" id="KW-1185">Reference proteome</keyword>
<reference evidence="1 2" key="1">
    <citation type="submission" date="2019-05" db="EMBL/GenBank/DDBJ databases">
        <title>Emergence of the Ug99 lineage of the wheat stem rust pathogen through somatic hybridization.</title>
        <authorList>
            <person name="Li F."/>
            <person name="Upadhyaya N.M."/>
            <person name="Sperschneider J."/>
            <person name="Matny O."/>
            <person name="Nguyen-Phuc H."/>
            <person name="Mago R."/>
            <person name="Raley C."/>
            <person name="Miller M.E."/>
            <person name="Silverstein K.A.T."/>
            <person name="Henningsen E."/>
            <person name="Hirsch C.D."/>
            <person name="Visser B."/>
            <person name="Pretorius Z.A."/>
            <person name="Steffenson B.J."/>
            <person name="Schwessinger B."/>
            <person name="Dodds P.N."/>
            <person name="Figueroa M."/>
        </authorList>
    </citation>
    <scope>NUCLEOTIDE SEQUENCE [LARGE SCALE GENOMIC DNA]</scope>
    <source>
        <strain evidence="1">21-0</strain>
    </source>
</reference>
<gene>
    <name evidence="1" type="ORF">PGT21_036212</name>
</gene>
<evidence type="ECO:0000313" key="1">
    <source>
        <dbReference type="EMBL" id="KAA1119926.1"/>
    </source>
</evidence>